<dbReference type="SMART" id="SM00563">
    <property type="entry name" value="PlsC"/>
    <property type="match status" value="1"/>
</dbReference>
<feature type="domain" description="Phospholipid/glycerol acyltransferase" evidence="8">
    <location>
        <begin position="98"/>
        <end position="210"/>
    </location>
</feature>
<feature type="transmembrane region" description="Helical" evidence="7">
    <location>
        <begin position="41"/>
        <end position="62"/>
    </location>
</feature>
<keyword evidence="7" id="KW-1133">Transmembrane helix</keyword>
<comment type="caution">
    <text evidence="9">The sequence shown here is derived from an EMBL/GenBank/DDBJ whole genome shotgun (WGS) entry which is preliminary data.</text>
</comment>
<keyword evidence="5 9" id="KW-0012">Acyltransferase</keyword>
<keyword evidence="7" id="KW-0812">Transmembrane</keyword>
<dbReference type="InterPro" id="IPR002123">
    <property type="entry name" value="Plipid/glycerol_acylTrfase"/>
</dbReference>
<dbReference type="OrthoDB" id="9806880at2"/>
<dbReference type="SUPFAM" id="SSF69593">
    <property type="entry name" value="Glycerol-3-phosphate (1)-acyltransferase"/>
    <property type="match status" value="1"/>
</dbReference>
<evidence type="ECO:0000313" key="10">
    <source>
        <dbReference type="Proteomes" id="UP000216857"/>
    </source>
</evidence>
<organism evidence="9 10">
    <name type="scientific">Bordetella genomosp. 9</name>
    <dbReference type="NCBI Taxonomy" id="1416803"/>
    <lineage>
        <taxon>Bacteria</taxon>
        <taxon>Pseudomonadati</taxon>
        <taxon>Pseudomonadota</taxon>
        <taxon>Betaproteobacteria</taxon>
        <taxon>Burkholderiales</taxon>
        <taxon>Alcaligenaceae</taxon>
        <taxon>Bordetella</taxon>
    </lineage>
</organism>
<comment type="pathway">
    <text evidence="1">Lipid metabolism.</text>
</comment>
<name>A0A261RA15_9BORD</name>
<gene>
    <name evidence="9" type="ORF">CAL26_24155</name>
</gene>
<keyword evidence="3" id="KW-0808">Transferase</keyword>
<dbReference type="Pfam" id="PF01553">
    <property type="entry name" value="Acyltransferase"/>
    <property type="match status" value="1"/>
</dbReference>
<keyword evidence="7" id="KW-0472">Membrane</keyword>
<evidence type="ECO:0000256" key="5">
    <source>
        <dbReference type="ARBA" id="ARBA00023315"/>
    </source>
</evidence>
<evidence type="ECO:0000256" key="4">
    <source>
        <dbReference type="ARBA" id="ARBA00023098"/>
    </source>
</evidence>
<evidence type="ECO:0000259" key="8">
    <source>
        <dbReference type="SMART" id="SM00563"/>
    </source>
</evidence>
<keyword evidence="10" id="KW-1185">Reference proteome</keyword>
<accession>A0A261RA15</accession>
<evidence type="ECO:0000256" key="1">
    <source>
        <dbReference type="ARBA" id="ARBA00005189"/>
    </source>
</evidence>
<dbReference type="PANTHER" id="PTHR10434:SF64">
    <property type="entry name" value="1-ACYL-SN-GLYCEROL-3-PHOSPHATE ACYLTRANSFERASE-RELATED"/>
    <property type="match status" value="1"/>
</dbReference>
<dbReference type="CDD" id="cd07989">
    <property type="entry name" value="LPLAT_AGPAT-like"/>
    <property type="match status" value="1"/>
</dbReference>
<dbReference type="AlphaFoldDB" id="A0A261RA15"/>
<keyword evidence="2" id="KW-0444">Lipid biosynthesis</keyword>
<feature type="region of interest" description="Disordered" evidence="6">
    <location>
        <begin position="1"/>
        <end position="20"/>
    </location>
</feature>
<evidence type="ECO:0000256" key="7">
    <source>
        <dbReference type="SAM" id="Phobius"/>
    </source>
</evidence>
<dbReference type="Proteomes" id="UP000216857">
    <property type="component" value="Unassembled WGS sequence"/>
</dbReference>
<dbReference type="GO" id="GO:0003841">
    <property type="term" value="F:1-acylglycerol-3-phosphate O-acyltransferase activity"/>
    <property type="evidence" value="ECO:0007669"/>
    <property type="project" value="TreeGrafter"/>
</dbReference>
<evidence type="ECO:0000256" key="6">
    <source>
        <dbReference type="SAM" id="MobiDB-lite"/>
    </source>
</evidence>
<evidence type="ECO:0000256" key="2">
    <source>
        <dbReference type="ARBA" id="ARBA00022516"/>
    </source>
</evidence>
<sequence length="274" mass="29888">MTDPGSTAQPRSGAAPAEAPPYDRHDPAIFPVRCLRFLPRALIVAAMVLLGLLLVGTVYPIVGARGRDMLNRTWSRCLLRICGVRLRVQGQPLMQGPVLIVANHVSWLDIFVINAVRPTAFVAKSEIRRWPIVGWLVAGAGTLFLQRGHRHAIHSVGEAMKGRFASGESVGLFPEGTTTEGYVPLPFHGSLFEPARQAGVTIQPVALRFMRHGQRDSFAAFVGDETLVGNLWRVLGARGLAVETFYLPPLDTDGQTRLEMAADARARIQQVLGD</sequence>
<proteinExistence type="predicted"/>
<evidence type="ECO:0000256" key="3">
    <source>
        <dbReference type="ARBA" id="ARBA00022679"/>
    </source>
</evidence>
<dbReference type="GO" id="GO:0006654">
    <property type="term" value="P:phosphatidic acid biosynthetic process"/>
    <property type="evidence" value="ECO:0007669"/>
    <property type="project" value="TreeGrafter"/>
</dbReference>
<protein>
    <submittedName>
        <fullName evidence="9">1-acyl-sn-glycerol-3-phosphate acyltransferase</fullName>
    </submittedName>
</protein>
<evidence type="ECO:0000313" key="9">
    <source>
        <dbReference type="EMBL" id="OZI21522.1"/>
    </source>
</evidence>
<keyword evidence="4" id="KW-0443">Lipid metabolism</keyword>
<reference evidence="9" key="1">
    <citation type="submission" date="2017-05" db="EMBL/GenBank/DDBJ databases">
        <title>Complete and WGS of Bordetella genogroups.</title>
        <authorList>
            <person name="Spilker T."/>
            <person name="Lipuma J."/>
        </authorList>
    </citation>
    <scope>NUCLEOTIDE SEQUENCE</scope>
    <source>
        <strain evidence="9">AU21707</strain>
    </source>
</reference>
<dbReference type="EMBL" id="NEVJ01000003">
    <property type="protein sequence ID" value="OZI21522.1"/>
    <property type="molecule type" value="Genomic_DNA"/>
</dbReference>
<feature type="compositionally biased region" description="Polar residues" evidence="6">
    <location>
        <begin position="1"/>
        <end position="10"/>
    </location>
</feature>
<dbReference type="PANTHER" id="PTHR10434">
    <property type="entry name" value="1-ACYL-SN-GLYCEROL-3-PHOSPHATE ACYLTRANSFERASE"/>
    <property type="match status" value="1"/>
</dbReference>